<dbReference type="InterPro" id="IPR010106">
    <property type="entry name" value="RpnA"/>
</dbReference>
<dbReference type="AlphaFoldDB" id="A0A0S6VZK4"/>
<keyword evidence="2" id="KW-1185">Reference proteome</keyword>
<sequence>MSRLLNPKLDIVFKLLFMKGPELLIDLLNVIMEFPTAHHIETVEIKNPTILPEEPSKKYIVLDVLAVDNFSRQYDIEMQVLRFPFYPKRSIYYLSKMYAGQLDSGEHYRHLKPVIGIHFLNYEEFVNHPDFHFCFEFRDIRYPELRFADDMVLHLFELPKFERRIGNMALETKLGEWLHFLNHASEETTDEQRHQYTNPAIRKAFMVLDELSADTEARYVVEMREKALKDEASILAELTEAREIGREIGIEEGRAEGREEGHAEGKMKGLEEGLLKGELIGDIRLLQYQLEIPISSKETLSERSVEELNMLYHELTEQQGNGAPKTHS</sequence>
<dbReference type="Pfam" id="PF12784">
    <property type="entry name" value="PDDEXK_2"/>
    <property type="match status" value="1"/>
</dbReference>
<accession>A0A0S6VZK4</accession>
<protein>
    <recommendedName>
        <fullName evidence="3">Transposase</fullName>
    </recommendedName>
</protein>
<dbReference type="PANTHER" id="PTHR41317:SF1">
    <property type="entry name" value="PD-(D_E)XK NUCLEASE FAMILY TRANSPOSASE"/>
    <property type="match status" value="1"/>
</dbReference>
<organism evidence="1">
    <name type="scientific">Candidatus Moduliflexus flocculans</name>
    <dbReference type="NCBI Taxonomy" id="1499966"/>
    <lineage>
        <taxon>Bacteria</taxon>
        <taxon>Candidatus Moduliflexota</taxon>
        <taxon>Candidatus Moduliflexia</taxon>
        <taxon>Candidatus Moduliflexales</taxon>
        <taxon>Candidatus Moduliflexaceae</taxon>
    </lineage>
</organism>
<dbReference type="HOGENOM" id="CLU_057504_0_2_0"/>
<reference evidence="1" key="1">
    <citation type="journal article" date="2015" name="PeerJ">
        <title>First genomic representation of candidate bacterial phylum KSB3 points to enhanced environmental sensing as a trigger of wastewater bulking.</title>
        <authorList>
            <person name="Sekiguchi Y."/>
            <person name="Ohashi A."/>
            <person name="Parks D.H."/>
            <person name="Yamauchi T."/>
            <person name="Tyson G.W."/>
            <person name="Hugenholtz P."/>
        </authorList>
    </citation>
    <scope>NUCLEOTIDE SEQUENCE [LARGE SCALE GENOMIC DNA]</scope>
</reference>
<gene>
    <name evidence="1" type="ORF">U14_02272</name>
</gene>
<evidence type="ECO:0008006" key="3">
    <source>
        <dbReference type="Google" id="ProtNLM"/>
    </source>
</evidence>
<evidence type="ECO:0000313" key="2">
    <source>
        <dbReference type="Proteomes" id="UP000030700"/>
    </source>
</evidence>
<dbReference type="NCBIfam" id="TIGR01784">
    <property type="entry name" value="T_den_put_tspse"/>
    <property type="match status" value="1"/>
</dbReference>
<evidence type="ECO:0000313" key="1">
    <source>
        <dbReference type="EMBL" id="GAK51030.1"/>
    </source>
</evidence>
<proteinExistence type="predicted"/>
<dbReference type="PANTHER" id="PTHR41317">
    <property type="entry name" value="PD-(D_E)XK NUCLEASE FAMILY TRANSPOSASE"/>
    <property type="match status" value="1"/>
</dbReference>
<dbReference type="EMBL" id="DF820456">
    <property type="protein sequence ID" value="GAK51030.1"/>
    <property type="molecule type" value="Genomic_DNA"/>
</dbReference>
<dbReference type="STRING" id="1499966.U14_02272"/>
<name>A0A0S6VZK4_9BACT</name>
<dbReference type="Proteomes" id="UP000030700">
    <property type="component" value="Unassembled WGS sequence"/>
</dbReference>